<accession>A0ABQ4YUP2</accession>
<feature type="compositionally biased region" description="Basic and acidic residues" evidence="1">
    <location>
        <begin position="415"/>
        <end position="425"/>
    </location>
</feature>
<evidence type="ECO:0000313" key="3">
    <source>
        <dbReference type="Proteomes" id="UP001151760"/>
    </source>
</evidence>
<feature type="region of interest" description="Disordered" evidence="1">
    <location>
        <begin position="402"/>
        <end position="425"/>
    </location>
</feature>
<sequence length="425" mass="48294">MWDNIVPKPDLALELGKSISLTEAEEEAVAREVHATHARIMSGPDPEPMQEDQTGSNSGKLHVSLAGPNPEHMDDEFLVKLPKDVLSIKPSSLVSPPPINTEATTITTSLPEITPFIALQLRVARLEQEMSEVKKTDHSADVLASIKSQVPTVVDKYLGTKLDDALLRILERHTVDLIEKYSVLPGPESIPNQESEKSPKEIIRIKREQGEEKQDSTTPFSQRLKTTRRKHDSDDDEDDVMMKALQWIKKQGSKVQRIPRKSDASASKQHPALPSTGWKITDIRDADVDSSMHRSDPEQKQLIKQFLQILLKCNLSPEGGEDSYLLTRILPFPMIYRNKRIMGKSYATRIKLPGRTSFKGRPFNLVKTFHKNNVFLQYQMDECHKLLTNKFLEWEADVDSEHFDRDDNTGDDNEETKPDPEEIYK</sequence>
<feature type="region of interest" description="Disordered" evidence="1">
    <location>
        <begin position="256"/>
        <end position="277"/>
    </location>
</feature>
<protein>
    <submittedName>
        <fullName evidence="2">Uncharacterized protein</fullName>
    </submittedName>
</protein>
<reference evidence="2" key="2">
    <citation type="submission" date="2022-01" db="EMBL/GenBank/DDBJ databases">
        <authorList>
            <person name="Yamashiro T."/>
            <person name="Shiraishi A."/>
            <person name="Satake H."/>
            <person name="Nakayama K."/>
        </authorList>
    </citation>
    <scope>NUCLEOTIDE SEQUENCE</scope>
</reference>
<dbReference type="EMBL" id="BQNB010010676">
    <property type="protein sequence ID" value="GJS80508.1"/>
    <property type="molecule type" value="Genomic_DNA"/>
</dbReference>
<evidence type="ECO:0000313" key="2">
    <source>
        <dbReference type="EMBL" id="GJS80508.1"/>
    </source>
</evidence>
<dbReference type="Proteomes" id="UP001151760">
    <property type="component" value="Unassembled WGS sequence"/>
</dbReference>
<name>A0ABQ4YUP2_9ASTR</name>
<feature type="region of interest" description="Disordered" evidence="1">
    <location>
        <begin position="40"/>
        <end position="62"/>
    </location>
</feature>
<proteinExistence type="predicted"/>
<gene>
    <name evidence="2" type="ORF">Tco_0730389</name>
</gene>
<keyword evidence="3" id="KW-1185">Reference proteome</keyword>
<feature type="compositionally biased region" description="Basic and acidic residues" evidence="1">
    <location>
        <begin position="206"/>
        <end position="215"/>
    </location>
</feature>
<comment type="caution">
    <text evidence="2">The sequence shown here is derived from an EMBL/GenBank/DDBJ whole genome shotgun (WGS) entry which is preliminary data.</text>
</comment>
<organism evidence="2 3">
    <name type="scientific">Tanacetum coccineum</name>
    <dbReference type="NCBI Taxonomy" id="301880"/>
    <lineage>
        <taxon>Eukaryota</taxon>
        <taxon>Viridiplantae</taxon>
        <taxon>Streptophyta</taxon>
        <taxon>Embryophyta</taxon>
        <taxon>Tracheophyta</taxon>
        <taxon>Spermatophyta</taxon>
        <taxon>Magnoliopsida</taxon>
        <taxon>eudicotyledons</taxon>
        <taxon>Gunneridae</taxon>
        <taxon>Pentapetalae</taxon>
        <taxon>asterids</taxon>
        <taxon>campanulids</taxon>
        <taxon>Asterales</taxon>
        <taxon>Asteraceae</taxon>
        <taxon>Asteroideae</taxon>
        <taxon>Anthemideae</taxon>
        <taxon>Anthemidinae</taxon>
        <taxon>Tanacetum</taxon>
    </lineage>
</organism>
<reference evidence="2" key="1">
    <citation type="journal article" date="2022" name="Int. J. Mol. Sci.">
        <title>Draft Genome of Tanacetum Coccineum: Genomic Comparison of Closely Related Tanacetum-Family Plants.</title>
        <authorList>
            <person name="Yamashiro T."/>
            <person name="Shiraishi A."/>
            <person name="Nakayama K."/>
            <person name="Satake H."/>
        </authorList>
    </citation>
    <scope>NUCLEOTIDE SEQUENCE</scope>
</reference>
<evidence type="ECO:0000256" key="1">
    <source>
        <dbReference type="SAM" id="MobiDB-lite"/>
    </source>
</evidence>
<feature type="region of interest" description="Disordered" evidence="1">
    <location>
        <begin position="206"/>
        <end position="238"/>
    </location>
</feature>